<sequence>MKIGILITGHPPENMMEGGSYDQYFERLLEGQGFDMQGWAVVDGIFPESVTDADGWLITGSKHGAYEPHDWIPPLEDFVREAYAAGRPMIGVCFGHQIIAQAMGGRVEKFDKGWSVGLTEYQMDGRTYAINAWHQDQVVQRPEGAKVIAQSDFCENAGLLYGDRIWTIQPHPEYDSTFIKGLIETRGSGVVPDDLLARAMSKLEQPSDRMDVANKMAAFFKKERAAWPTG</sequence>
<accession>F7ZAK1</accession>
<evidence type="ECO:0000313" key="3">
    <source>
        <dbReference type="Proteomes" id="UP000001353"/>
    </source>
</evidence>
<dbReference type="eggNOG" id="COG0518">
    <property type="taxonomic scope" value="Bacteria"/>
</dbReference>
<reference evidence="2 3" key="1">
    <citation type="journal article" date="2011" name="BMC Genomics">
        <title>Comparative genome analysis and genome-guided physiological analysis of Roseobacter litoralis.</title>
        <authorList>
            <person name="Kalhoefer D."/>
            <person name="Thole S."/>
            <person name="Voget S."/>
            <person name="Lehmann R."/>
            <person name="Liesegang H."/>
            <person name="Wollher A."/>
            <person name="Daniel R."/>
            <person name="Simon M."/>
            <person name="Brinkhoff T."/>
        </authorList>
    </citation>
    <scope>NUCLEOTIDE SEQUENCE [LARGE SCALE GENOMIC DNA]</scope>
    <source>
        <strain evidence="3">ATCC 49566 / DSM 6996 / JCM 21268 / NBRC 15278 / OCh 149</strain>
    </source>
</reference>
<evidence type="ECO:0000259" key="1">
    <source>
        <dbReference type="Pfam" id="PF00117"/>
    </source>
</evidence>
<name>F7ZAK1_ROSLO</name>
<dbReference type="PROSITE" id="PS51273">
    <property type="entry name" value="GATASE_TYPE_1"/>
    <property type="match status" value="1"/>
</dbReference>
<dbReference type="OrthoDB" id="7365442at2"/>
<dbReference type="Gene3D" id="3.40.50.880">
    <property type="match status" value="1"/>
</dbReference>
<feature type="domain" description="Glutamine amidotransferase" evidence="1">
    <location>
        <begin position="72"/>
        <end position="177"/>
    </location>
</feature>
<dbReference type="PANTHER" id="PTHR42695">
    <property type="entry name" value="GLUTAMINE AMIDOTRANSFERASE YLR126C-RELATED"/>
    <property type="match status" value="1"/>
</dbReference>
<dbReference type="Pfam" id="PF00117">
    <property type="entry name" value="GATase"/>
    <property type="match status" value="1"/>
</dbReference>
<dbReference type="CDD" id="cd01741">
    <property type="entry name" value="GATase1_1"/>
    <property type="match status" value="1"/>
</dbReference>
<organism evidence="2 3">
    <name type="scientific">Roseobacter litoralis (strain ATCC 49566 / DSM 6996 / JCM 21268 / NBRC 15278 / OCh 149)</name>
    <dbReference type="NCBI Taxonomy" id="391595"/>
    <lineage>
        <taxon>Bacteria</taxon>
        <taxon>Pseudomonadati</taxon>
        <taxon>Pseudomonadota</taxon>
        <taxon>Alphaproteobacteria</taxon>
        <taxon>Rhodobacterales</taxon>
        <taxon>Roseobacteraceae</taxon>
        <taxon>Roseobacter</taxon>
    </lineage>
</organism>
<dbReference type="MEROPS" id="C26.A05"/>
<dbReference type="HOGENOM" id="CLU_054974_0_2_5"/>
<protein>
    <submittedName>
        <fullName evidence="2">Glutamine amidotransferase class I-like protein</fullName>
    </submittedName>
</protein>
<dbReference type="GO" id="GO:0005829">
    <property type="term" value="C:cytosol"/>
    <property type="evidence" value="ECO:0007669"/>
    <property type="project" value="TreeGrafter"/>
</dbReference>
<dbReference type="AlphaFoldDB" id="F7ZAK1"/>
<keyword evidence="3" id="KW-1185">Reference proteome</keyword>
<dbReference type="RefSeq" id="WP_013960940.1">
    <property type="nucleotide sequence ID" value="NC_015730.1"/>
</dbReference>
<dbReference type="SUPFAM" id="SSF52317">
    <property type="entry name" value="Class I glutamine amidotransferase-like"/>
    <property type="match status" value="1"/>
</dbReference>
<dbReference type="KEGG" id="rli:RLO149_c009900"/>
<dbReference type="PANTHER" id="PTHR42695:SF5">
    <property type="entry name" value="GLUTAMINE AMIDOTRANSFERASE YLR126C-RELATED"/>
    <property type="match status" value="1"/>
</dbReference>
<dbReference type="InterPro" id="IPR044992">
    <property type="entry name" value="ChyE-like"/>
</dbReference>
<gene>
    <name evidence="2" type="ordered locus">RLO149_c009900</name>
</gene>
<dbReference type="GO" id="GO:0016740">
    <property type="term" value="F:transferase activity"/>
    <property type="evidence" value="ECO:0007669"/>
    <property type="project" value="UniProtKB-KW"/>
</dbReference>
<dbReference type="STRING" id="391595.RLO149_c009900"/>
<dbReference type="InterPro" id="IPR017926">
    <property type="entry name" value="GATASE"/>
</dbReference>
<evidence type="ECO:0000313" key="2">
    <source>
        <dbReference type="EMBL" id="AEI93001.1"/>
    </source>
</evidence>
<dbReference type="Proteomes" id="UP000001353">
    <property type="component" value="Chromosome"/>
</dbReference>
<dbReference type="InterPro" id="IPR029062">
    <property type="entry name" value="Class_I_gatase-like"/>
</dbReference>
<proteinExistence type="predicted"/>
<dbReference type="EMBL" id="CP002623">
    <property type="protein sequence ID" value="AEI93001.1"/>
    <property type="molecule type" value="Genomic_DNA"/>
</dbReference>